<accession>A0A142ESP8</accession>
<evidence type="ECO:0000256" key="1">
    <source>
        <dbReference type="ARBA" id="ARBA00004141"/>
    </source>
</evidence>
<dbReference type="CDD" id="cd11496">
    <property type="entry name" value="SLC6sbd-TauT-like"/>
    <property type="match status" value="1"/>
</dbReference>
<keyword evidence="3 8" id="KW-0812">Transmembrane</keyword>
<dbReference type="PANTHER" id="PTHR11616">
    <property type="entry name" value="SODIUM/CHLORIDE DEPENDENT TRANSPORTER"/>
    <property type="match status" value="1"/>
</dbReference>
<evidence type="ECO:0000313" key="10">
    <source>
        <dbReference type="EMBL" id="AMQ62895.1"/>
    </source>
</evidence>
<feature type="transmembrane region" description="Helical" evidence="9">
    <location>
        <begin position="291"/>
        <end position="310"/>
    </location>
</feature>
<sequence>MDSCNGQVPNENEMNTFIKHDGTSAAQQGQSNSKIKKRETWSRKIDFLIACCGFSIGLGNVWKFPFLCYRNGGGAFLIPYFLCCIIGGIPTFFLEVSVGQFMSEGGMNAWKICPLFQGLGVASAVIVFLVNCDYNILLTWAFYYFFASLTTQLPWSHCDNDWNTPQCFAGYINRSQSLSSNMSDTTNSSSLDNLTFYASDEFNKGMARNNITSVLNLTTDVVDMTNNTAKLRTYVSDPVTEFWERKVLDISEGVHEPGMIKWDLCLCLLLAWIVVYFCIWKGIKGSGKVMYFTVTSPYILMIILLIRGLTLDGAMDGIKFYLIPDFSKLLNLQVWADAGNQVFYSYSLSLGTLVALGSYNKFNHNAYRDCFMFAIMNSFTSIMAGFVIFSVLGFMALKQNVSIDQVAESGPGLAFIAYPEAVAQMPVAPLWSAIFFLMIILLGLDSQFVGVEGFVTFVVDLYPRVFRKGYRREILIAIVCFVSFLIGLSMVCQGGMYVFQLFDYYSVSRTIFVIAFIEMITISYVYGINRFYDNLEMMYGRRVFPAVKVCWTFLTPMFILFLFVVGVISYSELSYDRKSVKYQYPQWAIGIGWIMALASIIWIPVIGGVRIYQAEGTFLERIKEASKPILRKHQIRTKEDFTQINYIPDDVTHESDL</sequence>
<evidence type="ECO:0000256" key="8">
    <source>
        <dbReference type="RuleBase" id="RU003732"/>
    </source>
</evidence>
<dbReference type="PROSITE" id="PS50267">
    <property type="entry name" value="NA_NEUROTRAN_SYMP_3"/>
    <property type="match status" value="1"/>
</dbReference>
<keyword evidence="2 8" id="KW-0813">Transport</keyword>
<feature type="binding site" evidence="6">
    <location>
        <position position="446"/>
    </location>
    <ligand>
        <name>Na(+)</name>
        <dbReference type="ChEBI" id="CHEBI:29101"/>
        <label>1</label>
    </ligand>
</feature>
<keyword evidence="4 9" id="KW-1133">Transmembrane helix</keyword>
<feature type="transmembrane region" description="Helical" evidence="9">
    <location>
        <begin position="342"/>
        <end position="359"/>
    </location>
</feature>
<proteinExistence type="evidence at transcript level"/>
<dbReference type="PRINTS" id="PR00176">
    <property type="entry name" value="NANEUSMPORT"/>
</dbReference>
<dbReference type="Pfam" id="PF00209">
    <property type="entry name" value="SNF"/>
    <property type="match status" value="2"/>
</dbReference>
<feature type="transmembrane region" description="Helical" evidence="9">
    <location>
        <begin position="511"/>
        <end position="528"/>
    </location>
</feature>
<organism evidence="10">
    <name type="scientific">Meretrix lusoria</name>
    <name type="common">Hard clam</name>
    <name type="synonym">Common Orient clam</name>
    <dbReference type="NCBI Taxonomy" id="74491"/>
    <lineage>
        <taxon>Eukaryota</taxon>
        <taxon>Metazoa</taxon>
        <taxon>Spiralia</taxon>
        <taxon>Lophotrochozoa</taxon>
        <taxon>Mollusca</taxon>
        <taxon>Bivalvia</taxon>
        <taxon>Autobranchia</taxon>
        <taxon>Heteroconchia</taxon>
        <taxon>Euheterodonta</taxon>
        <taxon>Imparidentia</taxon>
        <taxon>Neoheterodontei</taxon>
        <taxon>Venerida</taxon>
        <taxon>Veneroidea</taxon>
        <taxon>Veneridae</taxon>
        <taxon>Meretrix</taxon>
    </lineage>
</organism>
<dbReference type="InterPro" id="IPR000175">
    <property type="entry name" value="Na/ntran_symport"/>
</dbReference>
<evidence type="ECO:0000256" key="9">
    <source>
        <dbReference type="SAM" id="Phobius"/>
    </source>
</evidence>
<feature type="binding site" evidence="6">
    <location>
        <position position="442"/>
    </location>
    <ligand>
        <name>Na(+)</name>
        <dbReference type="ChEBI" id="CHEBI:29101"/>
        <label>1</label>
    </ligand>
</feature>
<feature type="transmembrane region" description="Helical" evidence="9">
    <location>
        <begin position="590"/>
        <end position="612"/>
    </location>
</feature>
<dbReference type="PROSITE" id="PS00610">
    <property type="entry name" value="NA_NEUROTRAN_SYMP_1"/>
    <property type="match status" value="1"/>
</dbReference>
<dbReference type="GO" id="GO:0005332">
    <property type="term" value="F:gamma-aminobutyric acid:sodium:chloride symporter activity"/>
    <property type="evidence" value="ECO:0007669"/>
    <property type="project" value="TreeGrafter"/>
</dbReference>
<feature type="transmembrane region" description="Helical" evidence="9">
    <location>
        <begin position="74"/>
        <end position="94"/>
    </location>
</feature>
<feature type="transmembrane region" description="Helical" evidence="9">
    <location>
        <begin position="115"/>
        <end position="146"/>
    </location>
</feature>
<feature type="binding site" evidence="6">
    <location>
        <position position="60"/>
    </location>
    <ligand>
        <name>Na(+)</name>
        <dbReference type="ChEBI" id="CHEBI:29101"/>
        <label>1</label>
    </ligand>
</feature>
<feature type="non-terminal residue" evidence="10">
    <location>
        <position position="657"/>
    </location>
</feature>
<dbReference type="AlphaFoldDB" id="A0A142ESP8"/>
<evidence type="ECO:0000256" key="4">
    <source>
        <dbReference type="ARBA" id="ARBA00022989"/>
    </source>
</evidence>
<dbReference type="InterPro" id="IPR037272">
    <property type="entry name" value="SNS_sf"/>
</dbReference>
<dbReference type="GO" id="GO:0005886">
    <property type="term" value="C:plasma membrane"/>
    <property type="evidence" value="ECO:0007669"/>
    <property type="project" value="TreeGrafter"/>
</dbReference>
<evidence type="ECO:0000256" key="7">
    <source>
        <dbReference type="PIRSR" id="PIRSR600175-2"/>
    </source>
</evidence>
<feature type="transmembrane region" description="Helical" evidence="9">
    <location>
        <begin position="474"/>
        <end position="499"/>
    </location>
</feature>
<feature type="binding site" evidence="6">
    <location>
        <position position="377"/>
    </location>
    <ligand>
        <name>Na(+)</name>
        <dbReference type="ChEBI" id="CHEBI:29101"/>
        <label>1</label>
    </ligand>
</feature>
<reference evidence="10" key="1">
    <citation type="submission" date="2016-03" db="EMBL/GenBank/DDBJ databases">
        <title>The cloning of taurine transporter in hard clam.</title>
        <authorList>
            <person name="Lin C.-H."/>
            <person name="Yeh P.-L."/>
            <person name="Lee T.-H."/>
        </authorList>
    </citation>
    <scope>NUCLEOTIDE SEQUENCE</scope>
</reference>
<feature type="transmembrane region" description="Helical" evidence="9">
    <location>
        <begin position="259"/>
        <end position="279"/>
    </location>
</feature>
<evidence type="ECO:0000256" key="5">
    <source>
        <dbReference type="ARBA" id="ARBA00023136"/>
    </source>
</evidence>
<feature type="binding site" evidence="6">
    <location>
        <position position="53"/>
    </location>
    <ligand>
        <name>Na(+)</name>
        <dbReference type="ChEBI" id="CHEBI:29101"/>
        <label>1</label>
    </ligand>
</feature>
<dbReference type="EMBL" id="KU886300">
    <property type="protein sequence ID" value="AMQ62895.1"/>
    <property type="molecule type" value="mRNA"/>
</dbReference>
<comment type="subcellular location">
    <subcellularLocation>
        <location evidence="1">Membrane</location>
        <topology evidence="1">Multi-pass membrane protein</topology>
    </subcellularLocation>
</comment>
<keyword evidence="8" id="KW-0769">Symport</keyword>
<dbReference type="SUPFAM" id="SSF161070">
    <property type="entry name" value="SNF-like"/>
    <property type="match status" value="1"/>
</dbReference>
<keyword evidence="7" id="KW-1015">Disulfide bond</keyword>
<feature type="disulfide bond" evidence="7">
    <location>
        <begin position="158"/>
        <end position="167"/>
    </location>
</feature>
<dbReference type="GO" id="GO:0046872">
    <property type="term" value="F:metal ion binding"/>
    <property type="evidence" value="ECO:0007669"/>
    <property type="project" value="UniProtKB-KW"/>
</dbReference>
<protein>
    <recommendedName>
        <fullName evidence="8">Transporter</fullName>
    </recommendedName>
</protein>
<keyword evidence="6" id="KW-0915">Sodium</keyword>
<feature type="binding site" evidence="6">
    <location>
        <position position="445"/>
    </location>
    <ligand>
        <name>Na(+)</name>
        <dbReference type="ChEBI" id="CHEBI:29101"/>
        <label>1</label>
    </ligand>
</feature>
<dbReference type="PROSITE" id="PS00754">
    <property type="entry name" value="NA_NEUROTRAN_SYMP_2"/>
    <property type="match status" value="1"/>
</dbReference>
<dbReference type="PANTHER" id="PTHR11616:SF325">
    <property type="entry name" value="TRANSPORTER"/>
    <property type="match status" value="1"/>
</dbReference>
<name>A0A142ESP8_MERLU</name>
<feature type="transmembrane region" description="Helical" evidence="9">
    <location>
        <begin position="371"/>
        <end position="397"/>
    </location>
</feature>
<evidence type="ECO:0000256" key="6">
    <source>
        <dbReference type="PIRSR" id="PIRSR600175-1"/>
    </source>
</evidence>
<keyword evidence="5 9" id="KW-0472">Membrane</keyword>
<evidence type="ECO:0000256" key="3">
    <source>
        <dbReference type="ARBA" id="ARBA00022692"/>
    </source>
</evidence>
<comment type="similarity">
    <text evidence="8">Belongs to the sodium:neurotransmitter symporter (SNF) (TC 2.A.22) family.</text>
</comment>
<keyword evidence="6" id="KW-0479">Metal-binding</keyword>
<feature type="transmembrane region" description="Helical" evidence="9">
    <location>
        <begin position="45"/>
        <end position="62"/>
    </location>
</feature>
<feature type="binding site" evidence="6">
    <location>
        <position position="345"/>
    </location>
    <ligand>
        <name>Na(+)</name>
        <dbReference type="ChEBI" id="CHEBI:29101"/>
        <label>1</label>
    </ligand>
</feature>
<feature type="transmembrane region" description="Helical" evidence="9">
    <location>
        <begin position="549"/>
        <end position="570"/>
    </location>
</feature>
<evidence type="ECO:0000256" key="2">
    <source>
        <dbReference type="ARBA" id="ARBA00022448"/>
    </source>
</evidence>